<dbReference type="Proteomes" id="UP000676246">
    <property type="component" value="Unassembled WGS sequence"/>
</dbReference>
<proteinExistence type="predicted"/>
<dbReference type="RefSeq" id="WP_210855555.1">
    <property type="nucleotide sequence ID" value="NZ_JAGQDD010000014.1"/>
</dbReference>
<accession>A0A940YF99</accession>
<evidence type="ECO:0008006" key="3">
    <source>
        <dbReference type="Google" id="ProtNLM"/>
    </source>
</evidence>
<evidence type="ECO:0000313" key="2">
    <source>
        <dbReference type="Proteomes" id="UP000676246"/>
    </source>
</evidence>
<keyword evidence="2" id="KW-1185">Reference proteome</keyword>
<evidence type="ECO:0000313" key="1">
    <source>
        <dbReference type="EMBL" id="MBQ0932186.1"/>
    </source>
</evidence>
<comment type="caution">
    <text evidence="1">The sequence shown here is derived from an EMBL/GenBank/DDBJ whole genome shotgun (WGS) entry which is preliminary data.</text>
</comment>
<reference evidence="1 2" key="1">
    <citation type="submission" date="2021-04" db="EMBL/GenBank/DDBJ databases">
        <title>The genome sequence of Ideonella sp. 3Y2.</title>
        <authorList>
            <person name="Liu Y."/>
        </authorList>
    </citation>
    <scope>NUCLEOTIDE SEQUENCE [LARGE SCALE GENOMIC DNA]</scope>
    <source>
        <strain evidence="1 2">3Y2</strain>
    </source>
</reference>
<dbReference type="EMBL" id="JAGQDD010000014">
    <property type="protein sequence ID" value="MBQ0932186.1"/>
    <property type="molecule type" value="Genomic_DNA"/>
</dbReference>
<protein>
    <recommendedName>
        <fullName evidence="3">Lipoprotein</fullName>
    </recommendedName>
</protein>
<gene>
    <name evidence="1" type="ORF">KAK03_17030</name>
</gene>
<organism evidence="1 2">
    <name type="scientific">Ideonella alba</name>
    <dbReference type="NCBI Taxonomy" id="2824118"/>
    <lineage>
        <taxon>Bacteria</taxon>
        <taxon>Pseudomonadati</taxon>
        <taxon>Pseudomonadota</taxon>
        <taxon>Betaproteobacteria</taxon>
        <taxon>Burkholderiales</taxon>
        <taxon>Sphaerotilaceae</taxon>
        <taxon>Ideonella</taxon>
    </lineage>
</organism>
<dbReference type="PROSITE" id="PS51257">
    <property type="entry name" value="PROKAR_LIPOPROTEIN"/>
    <property type="match status" value="1"/>
</dbReference>
<sequence length="201" mass="21357">MNVKQSFLRGCSVLALAALLAGCSKIPLSSLWALRGLQFADVDAAALRALLWLPEGVDLAGGALTVRVKVERGNGRPDKREMDLHLTPLSGAAATHGLSAPRAGGRWLALGLPADEQQRLAELRREMQAWRDADGPDAKRTLGLGAELNACSRARTPPPPAEVAVDAWLRWKPGQSDLRLLDGATLADLQPDGAPPALPRC</sequence>
<dbReference type="AlphaFoldDB" id="A0A940YF99"/>
<name>A0A940YF99_9BURK</name>